<evidence type="ECO:0000256" key="7">
    <source>
        <dbReference type="ARBA" id="ARBA00022840"/>
    </source>
</evidence>
<keyword evidence="4 11" id="KW-0812">Transmembrane</keyword>
<comment type="subcellular location">
    <subcellularLocation>
        <location evidence="1">Membrane</location>
        <topology evidence="1">Multi-pass membrane protein</topology>
    </subcellularLocation>
</comment>
<feature type="transmembrane region" description="Helical" evidence="11">
    <location>
        <begin position="1118"/>
        <end position="1142"/>
    </location>
</feature>
<evidence type="ECO:0000259" key="12">
    <source>
        <dbReference type="PROSITE" id="PS50893"/>
    </source>
</evidence>
<keyword evidence="6" id="KW-0547">Nucleotide-binding</keyword>
<evidence type="ECO:0000256" key="6">
    <source>
        <dbReference type="ARBA" id="ARBA00022741"/>
    </source>
</evidence>
<feature type="transmembrane region" description="Helical" evidence="11">
    <location>
        <begin position="324"/>
        <end position="344"/>
    </location>
</feature>
<reference evidence="13" key="1">
    <citation type="submission" date="2023-10" db="EMBL/GenBank/DDBJ databases">
        <authorList>
            <person name="Noh H."/>
        </authorList>
    </citation>
    <scope>NUCLEOTIDE SEQUENCE</scope>
    <source>
        <strain evidence="13">DUCC4014</strain>
    </source>
</reference>
<keyword evidence="5" id="KW-0677">Repeat</keyword>
<feature type="transmembrane region" description="Helical" evidence="11">
    <location>
        <begin position="392"/>
        <end position="413"/>
    </location>
</feature>
<protein>
    <submittedName>
        <fullName evidence="13">ABC transporter A family member 5</fullName>
    </submittedName>
</protein>
<dbReference type="GO" id="GO:0005524">
    <property type="term" value="F:ATP binding"/>
    <property type="evidence" value="ECO:0007669"/>
    <property type="project" value="UniProtKB-KW"/>
</dbReference>
<evidence type="ECO:0000256" key="9">
    <source>
        <dbReference type="ARBA" id="ARBA00023136"/>
    </source>
</evidence>
<dbReference type="PANTHER" id="PTHR19229:SF36">
    <property type="entry name" value="ATP-BINDING CASSETTE SUB-FAMILY A MEMBER 2"/>
    <property type="match status" value="1"/>
</dbReference>
<feature type="transmembrane region" description="Helical" evidence="11">
    <location>
        <begin position="215"/>
        <end position="234"/>
    </location>
</feature>
<evidence type="ECO:0000256" key="5">
    <source>
        <dbReference type="ARBA" id="ARBA00022737"/>
    </source>
</evidence>
<dbReference type="InterPro" id="IPR026082">
    <property type="entry name" value="ABCA"/>
</dbReference>
<dbReference type="GO" id="GO:0016020">
    <property type="term" value="C:membrane"/>
    <property type="evidence" value="ECO:0007669"/>
    <property type="project" value="UniProtKB-SubCell"/>
</dbReference>
<dbReference type="Proteomes" id="UP000827549">
    <property type="component" value="Chromosome 2"/>
</dbReference>
<dbReference type="Pfam" id="PF12698">
    <property type="entry name" value="ABC2_membrane_3"/>
    <property type="match status" value="1"/>
</dbReference>
<evidence type="ECO:0000256" key="11">
    <source>
        <dbReference type="SAM" id="Phobius"/>
    </source>
</evidence>
<dbReference type="InterPro" id="IPR003593">
    <property type="entry name" value="AAA+_ATPase"/>
</dbReference>
<dbReference type="Gene3D" id="3.40.50.300">
    <property type="entry name" value="P-loop containing nucleotide triphosphate hydrolases"/>
    <property type="match status" value="2"/>
</dbReference>
<accession>A0AAF0Y3S6</accession>
<feature type="compositionally biased region" description="Acidic residues" evidence="10">
    <location>
        <begin position="1594"/>
        <end position="1606"/>
    </location>
</feature>
<feature type="domain" description="ABC transporter" evidence="12">
    <location>
        <begin position="1262"/>
        <end position="1492"/>
    </location>
</feature>
<dbReference type="EMBL" id="CP086715">
    <property type="protein sequence ID" value="WOO79670.1"/>
    <property type="molecule type" value="Genomic_DNA"/>
</dbReference>
<evidence type="ECO:0000256" key="3">
    <source>
        <dbReference type="ARBA" id="ARBA00022448"/>
    </source>
</evidence>
<feature type="transmembrane region" description="Helical" evidence="11">
    <location>
        <begin position="1088"/>
        <end position="1111"/>
    </location>
</feature>
<feature type="transmembrane region" description="Helical" evidence="11">
    <location>
        <begin position="295"/>
        <end position="318"/>
    </location>
</feature>
<dbReference type="SUPFAM" id="SSF52540">
    <property type="entry name" value="P-loop containing nucleoside triphosphate hydrolases"/>
    <property type="match status" value="2"/>
</dbReference>
<dbReference type="InterPro" id="IPR027417">
    <property type="entry name" value="P-loop_NTPase"/>
</dbReference>
<dbReference type="GO" id="GO:0016887">
    <property type="term" value="F:ATP hydrolysis activity"/>
    <property type="evidence" value="ECO:0007669"/>
    <property type="project" value="InterPro"/>
</dbReference>
<dbReference type="CDD" id="cd03263">
    <property type="entry name" value="ABC_subfamily_A"/>
    <property type="match status" value="2"/>
</dbReference>
<feature type="region of interest" description="Disordered" evidence="10">
    <location>
        <begin position="1661"/>
        <end position="1688"/>
    </location>
</feature>
<dbReference type="Pfam" id="PF04774">
    <property type="entry name" value="HABP4_PAI-RBP1"/>
    <property type="match status" value="1"/>
</dbReference>
<gene>
    <name evidence="13" type="primary">abcA5</name>
    <name evidence="13" type="ORF">LOC62_02G003192</name>
</gene>
<keyword evidence="14" id="KW-1185">Reference proteome</keyword>
<keyword evidence="7" id="KW-0067">ATP-binding</keyword>
<dbReference type="GO" id="GO:0140359">
    <property type="term" value="F:ABC-type transporter activity"/>
    <property type="evidence" value="ECO:0007669"/>
    <property type="project" value="InterPro"/>
</dbReference>
<feature type="transmembrane region" description="Helical" evidence="11">
    <location>
        <begin position="1051"/>
        <end position="1076"/>
    </location>
</feature>
<feature type="compositionally biased region" description="Polar residues" evidence="10">
    <location>
        <begin position="1661"/>
        <end position="1677"/>
    </location>
</feature>
<dbReference type="InterPro" id="IPR017871">
    <property type="entry name" value="ABC_transporter-like_CS"/>
</dbReference>
<proteinExistence type="inferred from homology"/>
<feature type="transmembrane region" description="Helical" evidence="11">
    <location>
        <begin position="262"/>
        <end position="283"/>
    </location>
</feature>
<name>A0AAF0Y3S6_9TREE</name>
<evidence type="ECO:0000313" key="14">
    <source>
        <dbReference type="Proteomes" id="UP000827549"/>
    </source>
</evidence>
<feature type="region of interest" description="Disordered" evidence="10">
    <location>
        <begin position="1586"/>
        <end position="1633"/>
    </location>
</feature>
<evidence type="ECO:0000256" key="2">
    <source>
        <dbReference type="ARBA" id="ARBA00008869"/>
    </source>
</evidence>
<feature type="transmembrane region" description="Helical" evidence="11">
    <location>
        <begin position="351"/>
        <end position="372"/>
    </location>
</feature>
<feature type="transmembrane region" description="Helical" evidence="11">
    <location>
        <begin position="1200"/>
        <end position="1221"/>
    </location>
</feature>
<comment type="similarity">
    <text evidence="2">Belongs to the ABC transporter superfamily. ABCA family.</text>
</comment>
<feature type="transmembrane region" description="Helical" evidence="11">
    <location>
        <begin position="1009"/>
        <end position="1030"/>
    </location>
</feature>
<dbReference type="InterPro" id="IPR006861">
    <property type="entry name" value="HABP4_PAIRBP1-bd"/>
</dbReference>
<dbReference type="GO" id="GO:0005319">
    <property type="term" value="F:lipid transporter activity"/>
    <property type="evidence" value="ECO:0007669"/>
    <property type="project" value="TreeGrafter"/>
</dbReference>
<dbReference type="PROSITE" id="PS00211">
    <property type="entry name" value="ABC_TRANSPORTER_1"/>
    <property type="match status" value="2"/>
</dbReference>
<dbReference type="GeneID" id="87806438"/>
<organism evidence="13 14">
    <name type="scientific">Vanrija pseudolonga</name>
    <dbReference type="NCBI Taxonomy" id="143232"/>
    <lineage>
        <taxon>Eukaryota</taxon>
        <taxon>Fungi</taxon>
        <taxon>Dikarya</taxon>
        <taxon>Basidiomycota</taxon>
        <taxon>Agaricomycotina</taxon>
        <taxon>Tremellomycetes</taxon>
        <taxon>Trichosporonales</taxon>
        <taxon>Trichosporonaceae</taxon>
        <taxon>Vanrija</taxon>
    </lineage>
</organism>
<dbReference type="InterPro" id="IPR003439">
    <property type="entry name" value="ABC_transporter-like_ATP-bd"/>
</dbReference>
<dbReference type="Pfam" id="PF00005">
    <property type="entry name" value="ABC_tran"/>
    <property type="match status" value="2"/>
</dbReference>
<feature type="transmembrane region" description="Helical" evidence="11">
    <location>
        <begin position="845"/>
        <end position="865"/>
    </location>
</feature>
<keyword evidence="3" id="KW-0813">Transport</keyword>
<evidence type="ECO:0000256" key="4">
    <source>
        <dbReference type="ARBA" id="ARBA00022692"/>
    </source>
</evidence>
<evidence type="ECO:0000256" key="8">
    <source>
        <dbReference type="ARBA" id="ARBA00022989"/>
    </source>
</evidence>
<evidence type="ECO:0000313" key="13">
    <source>
        <dbReference type="EMBL" id="WOO79670.1"/>
    </source>
</evidence>
<dbReference type="InterPro" id="IPR013525">
    <property type="entry name" value="ABC2_TM"/>
</dbReference>
<dbReference type="PROSITE" id="PS50893">
    <property type="entry name" value="ABC_TRANSPORTER_2"/>
    <property type="match status" value="2"/>
</dbReference>
<feature type="domain" description="ABC transporter" evidence="12">
    <location>
        <begin position="448"/>
        <end position="675"/>
    </location>
</feature>
<keyword evidence="8 11" id="KW-1133">Transmembrane helix</keyword>
<dbReference type="SMART" id="SM00382">
    <property type="entry name" value="AAA"/>
    <property type="match status" value="2"/>
</dbReference>
<evidence type="ECO:0000256" key="10">
    <source>
        <dbReference type="SAM" id="MobiDB-lite"/>
    </source>
</evidence>
<keyword evidence="9 11" id="KW-0472">Membrane</keyword>
<dbReference type="PANTHER" id="PTHR19229">
    <property type="entry name" value="ATP-BINDING CASSETTE TRANSPORTER SUBFAMILY A ABCA"/>
    <property type="match status" value="1"/>
</dbReference>
<dbReference type="RefSeq" id="XP_062625702.1">
    <property type="nucleotide sequence ID" value="XM_062769718.1"/>
</dbReference>
<sequence length="1688" mass="183953">MSLFWRQFAALCRKNWLIFAQYPITNIVRCLLVPIGYAIFFSKAQQFFTNRGTYGPGHVAHLQPIPRDLLGHRLVWVPPANDPAFTLMDTVLANAGVNGDVVRVPTVDGVADKCPENFNQLSDCFAAVVFDSVDYERGLLNYTIRGDFGLAMVNVDDITKDDTMSRYLPLQWAIESTFINQTTGVMPDPPLQWGYTTATNKDNLEKQRMSYLRGIRGLLVLAFFLGFLPVVYHLPGSIAYERANSLTAHLNAQGCLTSARVISWHLSLSGAYVVSWIIMAVVYQRQIFKHTNMGLFIVTFVITGLSLASWTFLVAVPFGKAPTLAAVTATFGAILLAIVGQIIGSKVVTQIVFALVFPPTFFVFTLKGMASFELAKRAPSILRRSPNRDAPILALLIIAIIDIFLFPLVAVWLERKIYDSHSARKSRWGIFGRKKADVADALPSEVAVRISHISKTYDTRWYNIGRKKGVVAIEDLSFDVPRGGVFCLLGRNGSAKSTTLNAVARLISLSSGTIEYGADQHIGVASQKDVLWNELSCVQHVALWRAVKGLKREQEDDRELLKRCDLEAKTSALSKNLSGGQKRKLQLACAIAGGSNLLLLDEISSGLDPLSRRAIWRLITANRGDATIILTTHFLDEADHLGDTVAILRQPGKLLAIDNPVALKTKLGRGITVAVDDSADPAFVDSVKTTFPAFTVGSVKGQHLFMTGSNDLEPVISLVSELEAERKRGVDLKYQVGSGSLEEVFLDLNAGDFDPDAQVLSPRVTRLAKIQSKLGTPVVEKDEVQHSSTETDVEEAKLATLPINSGHHEQAVTLTPSKHGSWLRATLRGAGTIFLKRVLVLRRSWLLTVIGVILVIGFSCVPLFFMKNRVQTCENEVEVEILQQMSYPLSFYPFRYAPPLLSVGDAVLGNWTNSSIPFARRVDSNTTLINTISDNIKNQTFGGLSLTALPSTNQLVAFESTPLRMKGLSALNLFSNSVYQQIRPAANSFRINLNFQWIPAPSFGSTAQVFKWIGFFGIGIAFWPAFSVVFPTAERSSNVRANQYSNGANPVALWLGHILFEMPIIVFVATIVTVVFATVVNQFNALGLVWFSFVLYGIAGSLWAYLFALFLSSPLASWAIVAGLNVLIMLLYLAMYLIILTFDRSVNATDHMTICHFTIALINPVPNIMRVILVSLNVFGLLCDGLGARTSKPYGDILQFGGPILYLIMQSLVCFAILVWVDSGAPLPALFRRHLKGGSTDGTPQDVIEEKERVEHNPSDALVVRALSKKFHGTQKLAVDNVSFGVDSGDTFALLGPNGAGKTTALACIRGVLLPTQGDVMVTQHSITKQRNKARAALGVCPQVNAIDSLLTVRQHLWLYGRLKGVPSKPLRSDIDALLTASGLAPKADELATSLSGGNQRKLLLAIALIGDPPVVLIDEFSSGVDPFSKREAWTTLAALTRDRAVVMTTHSMEEVDALASRIGILASKMLAIGTPAGLKSRYATYEVHVGANHIEPTLAYLHNNGFEGANRSVGTATRISVPGRNNYPAAVLKDRHSRAGLNKSEMERKGGAGPHNWGSFAEEENLEYQGGMDARLETAMFDDDDAAAKDAADETETADTEDSAEIPELGSSGARPIAGGGQRRLSQVTDEEREAALRYREGGLKQNGVDLASIARTSYGVANSPTNSSVLSTSPLRTKAGFSAQTN</sequence>
<evidence type="ECO:0000256" key="1">
    <source>
        <dbReference type="ARBA" id="ARBA00004141"/>
    </source>
</evidence>